<dbReference type="PhylomeDB" id="E2BRI0"/>
<dbReference type="KEGG" id="hst:105185793"/>
<sequence>MKIPAILVTSLITWGLASGDHFGSKSGASASASASASAKADSKDMRILVPLLKKGEHHKDMKIDKSVFNINKVVLGAVGKINGAPKLGLGWKEVSIGLENAKASANAAAETLASIKKTTSYYDQAYMNIAKVAAEASAKALAITKMALETQKIAEAKGEAASQALAKATVSSRRAEAAAAATKDAVDRTIENVKAANSAQTYANGQAENANRNAAAMLATLIHMEESAAMNNKAATASTASAAAASALHAKANAVLQTDVNAASMAAMSAEEAGAAQASALRSQQLAAAILEKASADQQAASAKADYDASTTEARAAAQASAINALRDGIVVGLGNDNGASAQEIAQAIALARAGHNEYKGHKGHNEYKGHKGHKGYEGHKMFVKKGMYLHGIEEASAEASASASAEASSRIMKKKW</sequence>
<evidence type="ECO:0000256" key="1">
    <source>
        <dbReference type="SAM" id="SignalP"/>
    </source>
</evidence>
<dbReference type="OrthoDB" id="7555461at2759"/>
<gene>
    <name evidence="2" type="ORF">EAI_14300</name>
</gene>
<evidence type="ECO:0008006" key="4">
    <source>
        <dbReference type="Google" id="ProtNLM"/>
    </source>
</evidence>
<dbReference type="AlphaFoldDB" id="E2BRI0"/>
<dbReference type="InParanoid" id="E2BRI0"/>
<organism evidence="3">
    <name type="scientific">Harpegnathos saltator</name>
    <name type="common">Jerdon's jumping ant</name>
    <dbReference type="NCBI Taxonomy" id="610380"/>
    <lineage>
        <taxon>Eukaryota</taxon>
        <taxon>Metazoa</taxon>
        <taxon>Ecdysozoa</taxon>
        <taxon>Arthropoda</taxon>
        <taxon>Hexapoda</taxon>
        <taxon>Insecta</taxon>
        <taxon>Pterygota</taxon>
        <taxon>Neoptera</taxon>
        <taxon>Endopterygota</taxon>
        <taxon>Hymenoptera</taxon>
        <taxon>Apocrita</taxon>
        <taxon>Aculeata</taxon>
        <taxon>Formicoidea</taxon>
        <taxon>Formicidae</taxon>
        <taxon>Ponerinae</taxon>
        <taxon>Ponerini</taxon>
        <taxon>Harpegnathos</taxon>
    </lineage>
</organism>
<evidence type="ECO:0000313" key="2">
    <source>
        <dbReference type="EMBL" id="EFN81672.1"/>
    </source>
</evidence>
<name>E2BRI0_HARSA</name>
<keyword evidence="3" id="KW-1185">Reference proteome</keyword>
<feature type="signal peptide" evidence="1">
    <location>
        <begin position="1"/>
        <end position="19"/>
    </location>
</feature>
<reference evidence="2 3" key="1">
    <citation type="journal article" date="2010" name="Science">
        <title>Genomic comparison of the ants Camponotus floridanus and Harpegnathos saltator.</title>
        <authorList>
            <person name="Bonasio R."/>
            <person name="Zhang G."/>
            <person name="Ye C."/>
            <person name="Mutti N.S."/>
            <person name="Fang X."/>
            <person name="Qin N."/>
            <person name="Donahue G."/>
            <person name="Yang P."/>
            <person name="Li Q."/>
            <person name="Li C."/>
            <person name="Zhang P."/>
            <person name="Huang Z."/>
            <person name="Berger S.L."/>
            <person name="Reinberg D."/>
            <person name="Wang J."/>
            <person name="Liebig J."/>
        </authorList>
    </citation>
    <scope>NUCLEOTIDE SEQUENCE [LARGE SCALE GENOMIC DNA]</scope>
    <source>
        <strain evidence="2 3">R22 G/1</strain>
    </source>
</reference>
<protein>
    <recommendedName>
        <fullName evidence="4">Silk fibroin</fullName>
    </recommendedName>
</protein>
<feature type="chain" id="PRO_5003157775" description="Silk fibroin" evidence="1">
    <location>
        <begin position="20"/>
        <end position="417"/>
    </location>
</feature>
<keyword evidence="1" id="KW-0732">Signal</keyword>
<dbReference type="EMBL" id="GL449965">
    <property type="protein sequence ID" value="EFN81672.1"/>
    <property type="molecule type" value="Genomic_DNA"/>
</dbReference>
<proteinExistence type="predicted"/>
<evidence type="ECO:0000313" key="3">
    <source>
        <dbReference type="Proteomes" id="UP000008237"/>
    </source>
</evidence>
<dbReference type="Proteomes" id="UP000008237">
    <property type="component" value="Unassembled WGS sequence"/>
</dbReference>
<accession>E2BRI0</accession>